<protein>
    <submittedName>
        <fullName evidence="1">Uncharacterized protein</fullName>
    </submittedName>
</protein>
<sequence length="322" mass="36827">MKLIYNNKTRTTRNNDGVTLRIPGFGFTETVEWLDPSHTATGSYFNPITNLLVSLGHQRNLTLKGAPYDFRKAPNENGQYFIDLKKLIEETYESNSLQPVILIAHSMGGPMSLHFLNLQTQEWKDKFIKSLISLNGAWGGSVKAVKVYAIGDDLGSYALRESVMRIQQITAPSLAWLLPSPLYWKGNEVLIQTDRKNFSLDNLKEYFYDISYPDGWEMKKDTEKYQLEFKPPGVEVHCLYGTEVDTVERLYYKPGTWLDGYPSLIMGNGDGTVNLRSLQGCAHWQNFQKQKIYILPFPKVDHLGILGHKDVLQYISHLVQRP</sequence>
<dbReference type="Pfam" id="PF02450">
    <property type="entry name" value="LCAT"/>
    <property type="match status" value="1"/>
</dbReference>
<evidence type="ECO:0000313" key="1">
    <source>
        <dbReference type="EMBL" id="KAK9888719.1"/>
    </source>
</evidence>
<dbReference type="Proteomes" id="UP001431783">
    <property type="component" value="Unassembled WGS sequence"/>
</dbReference>
<dbReference type="InterPro" id="IPR029058">
    <property type="entry name" value="AB_hydrolase_fold"/>
</dbReference>
<reference evidence="1 2" key="1">
    <citation type="submission" date="2023-03" db="EMBL/GenBank/DDBJ databases">
        <title>Genome insight into feeding habits of ladybird beetles.</title>
        <authorList>
            <person name="Li H.-S."/>
            <person name="Huang Y.-H."/>
            <person name="Pang H."/>
        </authorList>
    </citation>
    <scope>NUCLEOTIDE SEQUENCE [LARGE SCALE GENOMIC DNA]</scope>
    <source>
        <strain evidence="1">SYSU_2023b</strain>
        <tissue evidence="1">Whole body</tissue>
    </source>
</reference>
<gene>
    <name evidence="1" type="ORF">WA026_000945</name>
</gene>
<dbReference type="AlphaFoldDB" id="A0AAW1VA21"/>
<organism evidence="1 2">
    <name type="scientific">Henosepilachna vigintioctopunctata</name>
    <dbReference type="NCBI Taxonomy" id="420089"/>
    <lineage>
        <taxon>Eukaryota</taxon>
        <taxon>Metazoa</taxon>
        <taxon>Ecdysozoa</taxon>
        <taxon>Arthropoda</taxon>
        <taxon>Hexapoda</taxon>
        <taxon>Insecta</taxon>
        <taxon>Pterygota</taxon>
        <taxon>Neoptera</taxon>
        <taxon>Endopterygota</taxon>
        <taxon>Coleoptera</taxon>
        <taxon>Polyphaga</taxon>
        <taxon>Cucujiformia</taxon>
        <taxon>Coccinelloidea</taxon>
        <taxon>Coccinellidae</taxon>
        <taxon>Epilachninae</taxon>
        <taxon>Epilachnini</taxon>
        <taxon>Henosepilachna</taxon>
    </lineage>
</organism>
<comment type="caution">
    <text evidence="1">The sequence shown here is derived from an EMBL/GenBank/DDBJ whole genome shotgun (WGS) entry which is preliminary data.</text>
</comment>
<dbReference type="GO" id="GO:0006629">
    <property type="term" value="P:lipid metabolic process"/>
    <property type="evidence" value="ECO:0007669"/>
    <property type="project" value="InterPro"/>
</dbReference>
<dbReference type="EMBL" id="JARQZJ010000121">
    <property type="protein sequence ID" value="KAK9888719.1"/>
    <property type="molecule type" value="Genomic_DNA"/>
</dbReference>
<dbReference type="GO" id="GO:0008374">
    <property type="term" value="F:O-acyltransferase activity"/>
    <property type="evidence" value="ECO:0007669"/>
    <property type="project" value="InterPro"/>
</dbReference>
<dbReference type="SUPFAM" id="SSF53474">
    <property type="entry name" value="alpha/beta-Hydrolases"/>
    <property type="match status" value="1"/>
</dbReference>
<evidence type="ECO:0000313" key="2">
    <source>
        <dbReference type="Proteomes" id="UP001431783"/>
    </source>
</evidence>
<dbReference type="Gene3D" id="3.40.50.1820">
    <property type="entry name" value="alpha/beta hydrolase"/>
    <property type="match status" value="2"/>
</dbReference>
<dbReference type="PANTHER" id="PTHR11440">
    <property type="entry name" value="LECITHIN-CHOLESTEROL ACYLTRANSFERASE-RELATED"/>
    <property type="match status" value="1"/>
</dbReference>
<dbReference type="InterPro" id="IPR003386">
    <property type="entry name" value="LACT/PDAT_acylTrfase"/>
</dbReference>
<keyword evidence="2" id="KW-1185">Reference proteome</keyword>
<accession>A0AAW1VA21</accession>
<proteinExistence type="predicted"/>
<name>A0AAW1VA21_9CUCU</name>